<gene>
    <name evidence="2" type="ORF">SAMN04489726_3130</name>
</gene>
<dbReference type="OrthoDB" id="3693261at2"/>
<accession>A0A1G9VMN7</accession>
<evidence type="ECO:0000313" key="3">
    <source>
        <dbReference type="Proteomes" id="UP000183376"/>
    </source>
</evidence>
<feature type="signal peptide" evidence="1">
    <location>
        <begin position="1"/>
        <end position="26"/>
    </location>
</feature>
<dbReference type="AlphaFoldDB" id="A0A1G9VMN7"/>
<feature type="chain" id="PRO_5009245746" evidence="1">
    <location>
        <begin position="27"/>
        <end position="135"/>
    </location>
</feature>
<dbReference type="EMBL" id="LT629701">
    <property type="protein sequence ID" value="SDM73518.1"/>
    <property type="molecule type" value="Genomic_DNA"/>
</dbReference>
<dbReference type="RefSeq" id="WP_043811394.1">
    <property type="nucleotide sequence ID" value="NZ_JOEF01000007.1"/>
</dbReference>
<reference evidence="2 3" key="1">
    <citation type="submission" date="2016-10" db="EMBL/GenBank/DDBJ databases">
        <authorList>
            <person name="de Groot N.N."/>
        </authorList>
    </citation>
    <scope>NUCLEOTIDE SEQUENCE [LARGE SCALE GENOMIC DNA]</scope>
    <source>
        <strain evidence="2 3">DSM 44149</strain>
    </source>
</reference>
<organism evidence="2 3">
    <name type="scientific">Allokutzneria albata</name>
    <name type="common">Kibdelosporangium albatum</name>
    <dbReference type="NCBI Taxonomy" id="211114"/>
    <lineage>
        <taxon>Bacteria</taxon>
        <taxon>Bacillati</taxon>
        <taxon>Actinomycetota</taxon>
        <taxon>Actinomycetes</taxon>
        <taxon>Pseudonocardiales</taxon>
        <taxon>Pseudonocardiaceae</taxon>
        <taxon>Allokutzneria</taxon>
    </lineage>
</organism>
<evidence type="ECO:0000313" key="2">
    <source>
        <dbReference type="EMBL" id="SDM73518.1"/>
    </source>
</evidence>
<keyword evidence="3" id="KW-1185">Reference proteome</keyword>
<name>A0A1G9VMN7_ALLAB</name>
<proteinExistence type="predicted"/>
<dbReference type="STRING" id="211114.SAMN04489726_3130"/>
<sequence length="135" mass="14610">MRKILVTATAATIAAATLLVPGNASAQEAGALATCDPDKHVRISVQKRGNFIDGLGGFFNCDQATTGYTIKLQEKRFIGWYDHVVRSGVWRTNHYAVTTYTCEGTKSKTWRALINSGIGTKAWVKTSKSITVPCG</sequence>
<keyword evidence="1" id="KW-0732">Signal</keyword>
<dbReference type="Proteomes" id="UP000183376">
    <property type="component" value="Chromosome I"/>
</dbReference>
<protein>
    <submittedName>
        <fullName evidence="2">Uncharacterized protein</fullName>
    </submittedName>
</protein>
<evidence type="ECO:0000256" key="1">
    <source>
        <dbReference type="SAM" id="SignalP"/>
    </source>
</evidence>